<reference evidence="6" key="1">
    <citation type="submission" date="2022-10" db="EMBL/GenBank/DDBJ databases">
        <title>The WGS of Solirubrobacter ginsenosidimutans DSM 21036.</title>
        <authorList>
            <person name="Jiang Z."/>
        </authorList>
    </citation>
    <scope>NUCLEOTIDE SEQUENCE</scope>
    <source>
        <strain evidence="6">DSM 21036</strain>
    </source>
</reference>
<evidence type="ECO:0000256" key="1">
    <source>
        <dbReference type="ARBA" id="ARBA00001933"/>
    </source>
</evidence>
<dbReference type="PANTHER" id="PTHR43807:SF20">
    <property type="entry name" value="FI04487P"/>
    <property type="match status" value="1"/>
</dbReference>
<dbReference type="AlphaFoldDB" id="A0A9X3MTX2"/>
<dbReference type="CDD" id="cd00609">
    <property type="entry name" value="AAT_like"/>
    <property type="match status" value="1"/>
</dbReference>
<dbReference type="SUPFAM" id="SSF53383">
    <property type="entry name" value="PLP-dependent transferases"/>
    <property type="match status" value="1"/>
</dbReference>
<name>A0A9X3MTX2_9ACTN</name>
<dbReference type="InterPro" id="IPR015422">
    <property type="entry name" value="PyrdxlP-dep_Trfase_small"/>
</dbReference>
<organism evidence="6 7">
    <name type="scientific">Solirubrobacter ginsenosidimutans</name>
    <dbReference type="NCBI Taxonomy" id="490573"/>
    <lineage>
        <taxon>Bacteria</taxon>
        <taxon>Bacillati</taxon>
        <taxon>Actinomycetota</taxon>
        <taxon>Thermoleophilia</taxon>
        <taxon>Solirubrobacterales</taxon>
        <taxon>Solirubrobacteraceae</taxon>
        <taxon>Solirubrobacter</taxon>
    </lineage>
</organism>
<dbReference type="Proteomes" id="UP001149140">
    <property type="component" value="Unassembled WGS sequence"/>
</dbReference>
<dbReference type="Pfam" id="PF00155">
    <property type="entry name" value="Aminotran_1_2"/>
    <property type="match status" value="1"/>
</dbReference>
<comment type="caution">
    <text evidence="6">The sequence shown here is derived from an EMBL/GenBank/DDBJ whole genome shotgun (WGS) entry which is preliminary data.</text>
</comment>
<dbReference type="GO" id="GO:0005737">
    <property type="term" value="C:cytoplasm"/>
    <property type="evidence" value="ECO:0007669"/>
    <property type="project" value="TreeGrafter"/>
</dbReference>
<evidence type="ECO:0000256" key="4">
    <source>
        <dbReference type="ARBA" id="ARBA00022898"/>
    </source>
</evidence>
<accession>A0A9X3MTX2</accession>
<keyword evidence="7" id="KW-1185">Reference proteome</keyword>
<dbReference type="Gene3D" id="3.90.1150.10">
    <property type="entry name" value="Aspartate Aminotransferase, domain 1"/>
    <property type="match status" value="1"/>
</dbReference>
<dbReference type="InterPro" id="IPR015424">
    <property type="entry name" value="PyrdxlP-dep_Trfase"/>
</dbReference>
<dbReference type="GO" id="GO:0016212">
    <property type="term" value="F:kynurenine-oxoglutarate transaminase activity"/>
    <property type="evidence" value="ECO:0007669"/>
    <property type="project" value="TreeGrafter"/>
</dbReference>
<keyword evidence="2 6" id="KW-0032">Aminotransferase</keyword>
<protein>
    <submittedName>
        <fullName evidence="6">Pyridoxal phosphate-dependent aminotransferase</fullName>
    </submittedName>
</protein>
<evidence type="ECO:0000256" key="2">
    <source>
        <dbReference type="ARBA" id="ARBA00022576"/>
    </source>
</evidence>
<evidence type="ECO:0000259" key="5">
    <source>
        <dbReference type="Pfam" id="PF00155"/>
    </source>
</evidence>
<dbReference type="GO" id="GO:0030170">
    <property type="term" value="F:pyridoxal phosphate binding"/>
    <property type="evidence" value="ECO:0007669"/>
    <property type="project" value="InterPro"/>
</dbReference>
<dbReference type="RefSeq" id="WP_270041018.1">
    <property type="nucleotide sequence ID" value="NZ_JAPDOD010000014.1"/>
</dbReference>
<dbReference type="InterPro" id="IPR015421">
    <property type="entry name" value="PyrdxlP-dep_Trfase_major"/>
</dbReference>
<evidence type="ECO:0000256" key="3">
    <source>
        <dbReference type="ARBA" id="ARBA00022679"/>
    </source>
</evidence>
<comment type="cofactor">
    <cofactor evidence="1">
        <name>pyridoxal 5'-phosphate</name>
        <dbReference type="ChEBI" id="CHEBI:597326"/>
    </cofactor>
</comment>
<dbReference type="PANTHER" id="PTHR43807">
    <property type="entry name" value="FI04487P"/>
    <property type="match status" value="1"/>
</dbReference>
<dbReference type="Gene3D" id="3.40.640.10">
    <property type="entry name" value="Type I PLP-dependent aspartate aminotransferase-like (Major domain)"/>
    <property type="match status" value="1"/>
</dbReference>
<gene>
    <name evidence="6" type="ORF">OM076_16125</name>
</gene>
<dbReference type="InterPro" id="IPR051326">
    <property type="entry name" value="Kynurenine-oxoglutarate_AT"/>
</dbReference>
<keyword evidence="4" id="KW-0663">Pyridoxal phosphate</keyword>
<evidence type="ECO:0000313" key="7">
    <source>
        <dbReference type="Proteomes" id="UP001149140"/>
    </source>
</evidence>
<keyword evidence="3" id="KW-0808">Transferase</keyword>
<dbReference type="InterPro" id="IPR004839">
    <property type="entry name" value="Aminotransferase_I/II_large"/>
</dbReference>
<evidence type="ECO:0000313" key="6">
    <source>
        <dbReference type="EMBL" id="MDA0161801.1"/>
    </source>
</evidence>
<proteinExistence type="predicted"/>
<sequence>MKRAARMDGIAGFGIDRVAAAVLDGDVLRLENLDTDLGLPPEAVAVTRTALDDPVSNSWLPFTGDLGLRAAISDHIASRHGRVYDPESEIVVTCGGTEGVLDVLLATLDPGDEVVLTDPIYAGLVNRVRLAGGVPVFAPLSVVDGEWRLDRLALAGAVSDRTVALLLMSPSMPSGCVLDADDWTFVANVCQRHDLFLVYDAAMEALLFDGRAPVGPLDVPGMEERTVIVGSMSKAYRMIGWRVGWVAGPASLVSDAGWVHTYNTTGNVSVSRRAAEAVLRGPQEHVALVTAELQRRRDAIFDALPGWPLVRPAGGWSMLVDVAALGVSPAEASSAMLSAGVAATGMAGWGAGVAERYVRFVFSAEPVDRLATLGTRLERTGLVGR</sequence>
<feature type="domain" description="Aminotransferase class I/classII large" evidence="5">
    <location>
        <begin position="37"/>
        <end position="364"/>
    </location>
</feature>
<dbReference type="EMBL" id="JAPDOD010000014">
    <property type="protein sequence ID" value="MDA0161801.1"/>
    <property type="molecule type" value="Genomic_DNA"/>
</dbReference>